<comment type="caution">
    <text evidence="1">The sequence shown here is derived from an EMBL/GenBank/DDBJ whole genome shotgun (WGS) entry which is preliminary data.</text>
</comment>
<evidence type="ECO:0000313" key="2">
    <source>
        <dbReference type="Proteomes" id="UP001595906"/>
    </source>
</evidence>
<evidence type="ECO:0000313" key="1">
    <source>
        <dbReference type="EMBL" id="MFC4230675.1"/>
    </source>
</evidence>
<keyword evidence="2" id="KW-1185">Reference proteome</keyword>
<proteinExistence type="predicted"/>
<dbReference type="RefSeq" id="WP_379012004.1">
    <property type="nucleotide sequence ID" value="NZ_JBHSDC010000002.1"/>
</dbReference>
<protein>
    <submittedName>
        <fullName evidence="1">Uncharacterized protein</fullName>
    </submittedName>
</protein>
<name>A0ABV8PTU5_9BACT</name>
<accession>A0ABV8PTU5</accession>
<sequence>MFDLLKIKLFGHQPVAKISDQLLDTLIERDYKSNSATVKTKLNTIHSDNQAGKNRIAAGILKLANKNFDTLDELIKKANTDSRDIFMWAEYPRCSKLGFDDLDDKQMKQIYLEDYIEYSSWLKV</sequence>
<dbReference type="Proteomes" id="UP001595906">
    <property type="component" value="Unassembled WGS sequence"/>
</dbReference>
<gene>
    <name evidence="1" type="ORF">ACFOW1_02155</name>
</gene>
<reference evidence="2" key="1">
    <citation type="journal article" date="2019" name="Int. J. Syst. Evol. Microbiol.">
        <title>The Global Catalogue of Microorganisms (GCM) 10K type strain sequencing project: providing services to taxonomists for standard genome sequencing and annotation.</title>
        <authorList>
            <consortium name="The Broad Institute Genomics Platform"/>
            <consortium name="The Broad Institute Genome Sequencing Center for Infectious Disease"/>
            <person name="Wu L."/>
            <person name="Ma J."/>
        </authorList>
    </citation>
    <scope>NUCLEOTIDE SEQUENCE [LARGE SCALE GENOMIC DNA]</scope>
    <source>
        <strain evidence="2">CECT 8010</strain>
    </source>
</reference>
<dbReference type="EMBL" id="JBHSDC010000002">
    <property type="protein sequence ID" value="MFC4230675.1"/>
    <property type="molecule type" value="Genomic_DNA"/>
</dbReference>
<organism evidence="1 2">
    <name type="scientific">Parasediminibacterium paludis</name>
    <dbReference type="NCBI Taxonomy" id="908966"/>
    <lineage>
        <taxon>Bacteria</taxon>
        <taxon>Pseudomonadati</taxon>
        <taxon>Bacteroidota</taxon>
        <taxon>Chitinophagia</taxon>
        <taxon>Chitinophagales</taxon>
        <taxon>Chitinophagaceae</taxon>
        <taxon>Parasediminibacterium</taxon>
    </lineage>
</organism>